<sequence length="403" mass="43485">MEHFSYRAFNSEGRLQKGQIDALDLLDARRKLKARGLSVADLDILEAPPPRSGARLRALLRAKFDQTRFFGDLSVLMNAGLGIDQALRALYEASGRSADKEIIGHIIERLASGAMPSAAFSGINGLPEEALALVASGERSARLPSVMKVITADLQRRDLQRKQIVDALVYPLFLLVMMFVAVGIVTFVLVPTLEPIFESSGRALPWIVALLSGLRRALSEPSVIITLFAGLGLLSSIAILRPSFFREWFGAILLKLPLIGGAFRQSALGRYLQSLSLLLENAVPLPEALALAARCCPAQSYREPLLSMREQVISGKRLPEAFATIGLFPRGVVSLVAIGDEVNRLSAVLDNAAGILRADAQRSTDRMLVLLTPAITIFLGLLVGGLVISVMTALLGINELSAQ</sequence>
<keyword evidence="3" id="KW-1003">Cell membrane</keyword>
<dbReference type="InterPro" id="IPR003004">
    <property type="entry name" value="GspF/PilC"/>
</dbReference>
<comment type="caution">
    <text evidence="9">The sequence shown here is derived from an EMBL/GenBank/DDBJ whole genome shotgun (WGS) entry which is preliminary data.</text>
</comment>
<keyword evidence="6 7" id="KW-0472">Membrane</keyword>
<feature type="transmembrane region" description="Helical" evidence="7">
    <location>
        <begin position="222"/>
        <end position="240"/>
    </location>
</feature>
<dbReference type="RefSeq" id="WP_348864886.1">
    <property type="nucleotide sequence ID" value="NZ_JBEAAL010000058.1"/>
</dbReference>
<dbReference type="EMBL" id="JBEAAL010000058">
    <property type="protein sequence ID" value="MEQ1409773.1"/>
    <property type="molecule type" value="Genomic_DNA"/>
</dbReference>
<keyword evidence="10" id="KW-1185">Reference proteome</keyword>
<feature type="transmembrane region" description="Helical" evidence="7">
    <location>
        <begin position="367"/>
        <end position="397"/>
    </location>
</feature>
<feature type="transmembrane region" description="Helical" evidence="7">
    <location>
        <begin position="167"/>
        <end position="190"/>
    </location>
</feature>
<dbReference type="InterPro" id="IPR042094">
    <property type="entry name" value="T2SS_GspF_sf"/>
</dbReference>
<evidence type="ECO:0000259" key="8">
    <source>
        <dbReference type="Pfam" id="PF00482"/>
    </source>
</evidence>
<dbReference type="Gene3D" id="1.20.81.30">
    <property type="entry name" value="Type II secretion system (T2SS), domain F"/>
    <property type="match status" value="2"/>
</dbReference>
<gene>
    <name evidence="9" type="ORF">ABK249_33260</name>
</gene>
<evidence type="ECO:0000313" key="9">
    <source>
        <dbReference type="EMBL" id="MEQ1409773.1"/>
    </source>
</evidence>
<comment type="subcellular location">
    <subcellularLocation>
        <location evidence="1">Cell membrane</location>
        <topology evidence="1">Multi-pass membrane protein</topology>
    </subcellularLocation>
</comment>
<keyword evidence="5 7" id="KW-1133">Transmembrane helix</keyword>
<feature type="domain" description="Type II secretion system protein GspF" evidence="8">
    <location>
        <begin position="272"/>
        <end position="392"/>
    </location>
</feature>
<dbReference type="InterPro" id="IPR018076">
    <property type="entry name" value="T2SS_GspF_dom"/>
</dbReference>
<proteinExistence type="inferred from homology"/>
<protein>
    <submittedName>
        <fullName evidence="9">Type II secretion system F family protein</fullName>
    </submittedName>
</protein>
<evidence type="ECO:0000256" key="4">
    <source>
        <dbReference type="ARBA" id="ARBA00022692"/>
    </source>
</evidence>
<accession>A0ABV0MDG8</accession>
<name>A0ABV0MDG8_9HYPH</name>
<dbReference type="PANTHER" id="PTHR30012">
    <property type="entry name" value="GENERAL SECRETION PATHWAY PROTEIN"/>
    <property type="match status" value="1"/>
</dbReference>
<dbReference type="PRINTS" id="PR00812">
    <property type="entry name" value="BCTERIALGSPF"/>
</dbReference>
<comment type="similarity">
    <text evidence="2">Belongs to the GSP F family.</text>
</comment>
<evidence type="ECO:0000256" key="2">
    <source>
        <dbReference type="ARBA" id="ARBA00005745"/>
    </source>
</evidence>
<keyword evidence="4 7" id="KW-0812">Transmembrane</keyword>
<reference evidence="9 10" key="1">
    <citation type="submission" date="2024-05" db="EMBL/GenBank/DDBJ databases">
        <title>Neorhizobium sp. Rsf11, a plant growth promoting and heavy metal resistant PAH-degrader.</title>
        <authorList>
            <person name="Golubev S.N."/>
            <person name="Muratova A.Y."/>
            <person name="Markelova M.I."/>
        </authorList>
    </citation>
    <scope>NUCLEOTIDE SEQUENCE [LARGE SCALE GENOMIC DNA]</scope>
    <source>
        <strain evidence="9 10">Rsf11</strain>
    </source>
</reference>
<organism evidence="9 10">
    <name type="scientific">Neorhizobium phenanthreniclasticum</name>
    <dbReference type="NCBI Taxonomy" id="3157917"/>
    <lineage>
        <taxon>Bacteria</taxon>
        <taxon>Pseudomonadati</taxon>
        <taxon>Pseudomonadota</taxon>
        <taxon>Alphaproteobacteria</taxon>
        <taxon>Hyphomicrobiales</taxon>
        <taxon>Rhizobiaceae</taxon>
        <taxon>Rhizobium/Agrobacterium group</taxon>
        <taxon>Neorhizobium</taxon>
    </lineage>
</organism>
<evidence type="ECO:0000256" key="6">
    <source>
        <dbReference type="ARBA" id="ARBA00023136"/>
    </source>
</evidence>
<dbReference type="PANTHER" id="PTHR30012:SF0">
    <property type="entry name" value="TYPE II SECRETION SYSTEM PROTEIN F-RELATED"/>
    <property type="match status" value="1"/>
</dbReference>
<dbReference type="Proteomes" id="UP001496627">
    <property type="component" value="Unassembled WGS sequence"/>
</dbReference>
<evidence type="ECO:0000256" key="5">
    <source>
        <dbReference type="ARBA" id="ARBA00022989"/>
    </source>
</evidence>
<evidence type="ECO:0000256" key="1">
    <source>
        <dbReference type="ARBA" id="ARBA00004651"/>
    </source>
</evidence>
<evidence type="ECO:0000313" key="10">
    <source>
        <dbReference type="Proteomes" id="UP001496627"/>
    </source>
</evidence>
<dbReference type="Pfam" id="PF00482">
    <property type="entry name" value="T2SSF"/>
    <property type="match status" value="2"/>
</dbReference>
<feature type="domain" description="Type II secretion system protein GspF" evidence="8">
    <location>
        <begin position="70"/>
        <end position="191"/>
    </location>
</feature>
<evidence type="ECO:0000256" key="3">
    <source>
        <dbReference type="ARBA" id="ARBA00022475"/>
    </source>
</evidence>
<evidence type="ECO:0000256" key="7">
    <source>
        <dbReference type="SAM" id="Phobius"/>
    </source>
</evidence>